<reference evidence="3" key="1">
    <citation type="journal article" date="2012" name="Science">
        <title>The Paleozoic origin of enzymatic lignin decomposition reconstructed from 31 fungal genomes.</title>
        <authorList>
            <person name="Floudas D."/>
            <person name="Binder M."/>
            <person name="Riley R."/>
            <person name="Barry K."/>
            <person name="Blanchette R.A."/>
            <person name="Henrissat B."/>
            <person name="Martinez A.T."/>
            <person name="Otillar R."/>
            <person name="Spatafora J.W."/>
            <person name="Yadav J.S."/>
            <person name="Aerts A."/>
            <person name="Benoit I."/>
            <person name="Boyd A."/>
            <person name="Carlson A."/>
            <person name="Copeland A."/>
            <person name="Coutinho P.M."/>
            <person name="de Vries R.P."/>
            <person name="Ferreira P."/>
            <person name="Findley K."/>
            <person name="Foster B."/>
            <person name="Gaskell J."/>
            <person name="Glotzer D."/>
            <person name="Gorecki P."/>
            <person name="Heitman J."/>
            <person name="Hesse C."/>
            <person name="Hori C."/>
            <person name="Igarashi K."/>
            <person name="Jurgens J.A."/>
            <person name="Kallen N."/>
            <person name="Kersten P."/>
            <person name="Kohler A."/>
            <person name="Kuees U."/>
            <person name="Kumar T.K.A."/>
            <person name="Kuo A."/>
            <person name="LaButti K."/>
            <person name="Larrondo L.F."/>
            <person name="Lindquist E."/>
            <person name="Ling A."/>
            <person name="Lombard V."/>
            <person name="Lucas S."/>
            <person name="Lundell T."/>
            <person name="Martin R."/>
            <person name="McLaughlin D.J."/>
            <person name="Morgenstern I."/>
            <person name="Morin E."/>
            <person name="Murat C."/>
            <person name="Nagy L.G."/>
            <person name="Nolan M."/>
            <person name="Ohm R.A."/>
            <person name="Patyshakuliyeva A."/>
            <person name="Rokas A."/>
            <person name="Ruiz-Duenas F.J."/>
            <person name="Sabat G."/>
            <person name="Salamov A."/>
            <person name="Samejima M."/>
            <person name="Schmutz J."/>
            <person name="Slot J.C."/>
            <person name="St John F."/>
            <person name="Stenlid J."/>
            <person name="Sun H."/>
            <person name="Sun S."/>
            <person name="Syed K."/>
            <person name="Tsang A."/>
            <person name="Wiebenga A."/>
            <person name="Young D."/>
            <person name="Pisabarro A."/>
            <person name="Eastwood D.C."/>
            <person name="Martin F."/>
            <person name="Cullen D."/>
            <person name="Grigoriev I.V."/>
            <person name="Hibbett D.S."/>
        </authorList>
    </citation>
    <scope>NUCLEOTIDE SEQUENCE [LARGE SCALE GENOMIC DNA]</scope>
    <source>
        <strain evidence="3">RWD-64-598 SS2</strain>
    </source>
</reference>
<gene>
    <name evidence="2" type="ORF">CONPUDRAFT_62316</name>
</gene>
<sequence length="227" mass="25104">MPPLGRFPSGYSQSSDGSTFGPQGNSHSHIDFATGSSPPSSSGDIDQRILPNGTNTFPTSPYYWSESGGSPSSSGTLSSDESKLPLPFRSPAAPVGSTRADRLSFAHPYARLDARKDRSERHRKIWNHVHEKRIFSPEDILSISTPDRRVIYFASLEAHVDRVHNRMLELGYFPVLPKRLEPYSGINDKIVKGMVAGLQYEAYQMSLKIRELDRSVSSTLPALVLPC</sequence>
<organism evidence="2 3">
    <name type="scientific">Coniophora puteana (strain RWD-64-598)</name>
    <name type="common">Brown rot fungus</name>
    <dbReference type="NCBI Taxonomy" id="741705"/>
    <lineage>
        <taxon>Eukaryota</taxon>
        <taxon>Fungi</taxon>
        <taxon>Dikarya</taxon>
        <taxon>Basidiomycota</taxon>
        <taxon>Agaricomycotina</taxon>
        <taxon>Agaricomycetes</taxon>
        <taxon>Agaricomycetidae</taxon>
        <taxon>Boletales</taxon>
        <taxon>Coniophorineae</taxon>
        <taxon>Coniophoraceae</taxon>
        <taxon>Coniophora</taxon>
    </lineage>
</organism>
<dbReference type="Proteomes" id="UP000053558">
    <property type="component" value="Unassembled WGS sequence"/>
</dbReference>
<accession>A0A5M3MD63</accession>
<dbReference type="AlphaFoldDB" id="A0A5M3MD63"/>
<evidence type="ECO:0000256" key="1">
    <source>
        <dbReference type="SAM" id="MobiDB-lite"/>
    </source>
</evidence>
<dbReference type="KEGG" id="cput:CONPUDRAFT_62316"/>
<dbReference type="GeneID" id="19208224"/>
<comment type="caution">
    <text evidence="2">The sequence shown here is derived from an EMBL/GenBank/DDBJ whole genome shotgun (WGS) entry which is preliminary data.</text>
</comment>
<feature type="compositionally biased region" description="Low complexity" evidence="1">
    <location>
        <begin position="60"/>
        <end position="79"/>
    </location>
</feature>
<keyword evidence="3" id="KW-1185">Reference proteome</keyword>
<proteinExistence type="predicted"/>
<dbReference type="OrthoDB" id="3245901at2759"/>
<dbReference type="EMBL" id="JH711584">
    <property type="protein sequence ID" value="EIW77179.1"/>
    <property type="molecule type" value="Genomic_DNA"/>
</dbReference>
<dbReference type="RefSeq" id="XP_007772363.1">
    <property type="nucleotide sequence ID" value="XM_007774173.1"/>
</dbReference>
<evidence type="ECO:0000313" key="2">
    <source>
        <dbReference type="EMBL" id="EIW77179.1"/>
    </source>
</evidence>
<feature type="compositionally biased region" description="Polar residues" evidence="1">
    <location>
        <begin position="10"/>
        <end position="27"/>
    </location>
</feature>
<feature type="region of interest" description="Disordered" evidence="1">
    <location>
        <begin position="1"/>
        <end position="99"/>
    </location>
</feature>
<protein>
    <submittedName>
        <fullName evidence="2">Uncharacterized protein</fullName>
    </submittedName>
</protein>
<name>A0A5M3MD63_CONPW</name>
<evidence type="ECO:0000313" key="3">
    <source>
        <dbReference type="Proteomes" id="UP000053558"/>
    </source>
</evidence>